<organism evidence="9 10">
    <name type="scientific">Alkanindiges hydrocarboniclasticus</name>
    <dbReference type="NCBI Taxonomy" id="1907941"/>
    <lineage>
        <taxon>Bacteria</taxon>
        <taxon>Pseudomonadati</taxon>
        <taxon>Pseudomonadota</taxon>
        <taxon>Gammaproteobacteria</taxon>
        <taxon>Moraxellales</taxon>
        <taxon>Moraxellaceae</taxon>
        <taxon>Alkanindiges</taxon>
    </lineage>
</organism>
<name>A0A1S8CXR1_9GAMM</name>
<comment type="caution">
    <text evidence="4">Lacks conserved residue(s) required for the propagation of feature annotation.</text>
</comment>
<evidence type="ECO:0000313" key="9">
    <source>
        <dbReference type="EMBL" id="ONG42121.1"/>
    </source>
</evidence>
<dbReference type="GO" id="GO:0160147">
    <property type="term" value="F:tRNA pseudouridine(38-40) synthase activity"/>
    <property type="evidence" value="ECO:0007669"/>
    <property type="project" value="UniProtKB-EC"/>
</dbReference>
<dbReference type="FunFam" id="3.30.70.580:FF:000001">
    <property type="entry name" value="tRNA pseudouridine synthase A"/>
    <property type="match status" value="1"/>
</dbReference>
<dbReference type="OrthoDB" id="9811823at2"/>
<sequence>MQRYAIGIEFNGLHYRGWQTQQAGVASVQLTLENALSKIANHKVDLHAAGRTDAGVHASNMIAHFDTSAIRPERGWIMGANTLLPKDIALRWIQPMDTHFHARFKACARRYRYIIYQHRFRPASLYGQVTHVYQDLNVDNMIKAVDKLVGTHNFTSFRAAACQSNQPVRQVTHARLFRHGAFLILDIQANGFLHHMVRNIVGTLLEIGTGEHEPEWMDHLLAIQDRNQAGITAPPDGLYFIQAYYPPEFNLPPVDLGPVWLNLPE</sequence>
<dbReference type="InterPro" id="IPR020095">
    <property type="entry name" value="PsdUridine_synth_TruA_C"/>
</dbReference>
<feature type="binding site" evidence="4 6">
    <location>
        <position position="111"/>
    </location>
    <ligand>
        <name>substrate</name>
    </ligand>
</feature>
<evidence type="ECO:0000259" key="8">
    <source>
        <dbReference type="Pfam" id="PF01416"/>
    </source>
</evidence>
<dbReference type="PANTHER" id="PTHR11142">
    <property type="entry name" value="PSEUDOURIDYLATE SYNTHASE"/>
    <property type="match status" value="1"/>
</dbReference>
<protein>
    <recommendedName>
        <fullName evidence="4">tRNA pseudouridine synthase A</fullName>
        <ecNumber evidence="4">5.4.99.12</ecNumber>
    </recommendedName>
    <alternativeName>
        <fullName evidence="4">tRNA pseudouridine(38-40) synthase</fullName>
    </alternativeName>
    <alternativeName>
        <fullName evidence="4">tRNA pseudouridylate synthase I</fullName>
    </alternativeName>
    <alternativeName>
        <fullName evidence="4">tRNA-uridine isomerase I</fullName>
    </alternativeName>
</protein>
<dbReference type="AlphaFoldDB" id="A0A1S8CXR1"/>
<proteinExistence type="inferred from homology"/>
<comment type="caution">
    <text evidence="9">The sequence shown here is derived from an EMBL/GenBank/DDBJ whole genome shotgun (WGS) entry which is preliminary data.</text>
</comment>
<keyword evidence="3 4" id="KW-0413">Isomerase</keyword>
<dbReference type="EC" id="5.4.99.12" evidence="4"/>
<evidence type="ECO:0000313" key="10">
    <source>
        <dbReference type="Proteomes" id="UP000192132"/>
    </source>
</evidence>
<reference evidence="9 10" key="1">
    <citation type="submission" date="2016-10" db="EMBL/GenBank/DDBJ databases">
        <title>Draft Genome sequence of Alkanindiges sp. strain H1.</title>
        <authorList>
            <person name="Subhash Y."/>
            <person name="Lee S."/>
        </authorList>
    </citation>
    <scope>NUCLEOTIDE SEQUENCE [LARGE SCALE GENOMIC DNA]</scope>
    <source>
        <strain evidence="9 10">H1</strain>
    </source>
</reference>
<keyword evidence="10" id="KW-1185">Reference proteome</keyword>
<comment type="similarity">
    <text evidence="1 4 7">Belongs to the tRNA pseudouridine synthase TruA family.</text>
</comment>
<dbReference type="Proteomes" id="UP000192132">
    <property type="component" value="Unassembled WGS sequence"/>
</dbReference>
<evidence type="ECO:0000256" key="2">
    <source>
        <dbReference type="ARBA" id="ARBA00022694"/>
    </source>
</evidence>
<dbReference type="GO" id="GO:0003723">
    <property type="term" value="F:RNA binding"/>
    <property type="evidence" value="ECO:0007669"/>
    <property type="project" value="InterPro"/>
</dbReference>
<dbReference type="GO" id="GO:0031119">
    <property type="term" value="P:tRNA pseudouridine synthesis"/>
    <property type="evidence" value="ECO:0007669"/>
    <property type="project" value="UniProtKB-UniRule"/>
</dbReference>
<dbReference type="SUPFAM" id="SSF55120">
    <property type="entry name" value="Pseudouridine synthase"/>
    <property type="match status" value="1"/>
</dbReference>
<dbReference type="InterPro" id="IPR020094">
    <property type="entry name" value="TruA/RsuA/RluB/E/F_N"/>
</dbReference>
<comment type="catalytic activity">
    <reaction evidence="4 7">
        <text>uridine(38/39/40) in tRNA = pseudouridine(38/39/40) in tRNA</text>
        <dbReference type="Rhea" id="RHEA:22376"/>
        <dbReference type="Rhea" id="RHEA-COMP:10085"/>
        <dbReference type="Rhea" id="RHEA-COMP:10087"/>
        <dbReference type="ChEBI" id="CHEBI:65314"/>
        <dbReference type="ChEBI" id="CHEBI:65315"/>
        <dbReference type="EC" id="5.4.99.12"/>
    </reaction>
</comment>
<dbReference type="CDD" id="cd02570">
    <property type="entry name" value="PseudoU_synth_EcTruA"/>
    <property type="match status" value="1"/>
</dbReference>
<dbReference type="RefSeq" id="WP_076876812.1">
    <property type="nucleotide sequence ID" value="NZ_MLCN01000003.1"/>
</dbReference>
<dbReference type="InterPro" id="IPR020103">
    <property type="entry name" value="PsdUridine_synth_cat_dom_sf"/>
</dbReference>
<feature type="domain" description="Pseudouridine synthase I TruA alpha/beta" evidence="8">
    <location>
        <begin position="144"/>
        <end position="246"/>
    </location>
</feature>
<evidence type="ECO:0000256" key="7">
    <source>
        <dbReference type="RuleBase" id="RU003792"/>
    </source>
</evidence>
<evidence type="ECO:0000256" key="3">
    <source>
        <dbReference type="ARBA" id="ARBA00023235"/>
    </source>
</evidence>
<dbReference type="Pfam" id="PF01416">
    <property type="entry name" value="PseudoU_synth_1"/>
    <property type="match status" value="2"/>
</dbReference>
<dbReference type="PIRSF" id="PIRSF001430">
    <property type="entry name" value="tRNA_psdUrid_synth"/>
    <property type="match status" value="1"/>
</dbReference>
<evidence type="ECO:0000256" key="1">
    <source>
        <dbReference type="ARBA" id="ARBA00009375"/>
    </source>
</evidence>
<evidence type="ECO:0000256" key="4">
    <source>
        <dbReference type="HAMAP-Rule" id="MF_00171"/>
    </source>
</evidence>
<dbReference type="NCBIfam" id="TIGR00071">
    <property type="entry name" value="hisT_truA"/>
    <property type="match status" value="1"/>
</dbReference>
<dbReference type="Gene3D" id="3.30.70.580">
    <property type="entry name" value="Pseudouridine synthase I, catalytic domain, N-terminal subdomain"/>
    <property type="match status" value="1"/>
</dbReference>
<dbReference type="EMBL" id="MLCN01000003">
    <property type="protein sequence ID" value="ONG42121.1"/>
    <property type="molecule type" value="Genomic_DNA"/>
</dbReference>
<accession>A0A1S8CXR1</accession>
<evidence type="ECO:0000256" key="6">
    <source>
        <dbReference type="PIRSR" id="PIRSR001430-2"/>
    </source>
</evidence>
<comment type="subunit">
    <text evidence="4">Homodimer.</text>
</comment>
<dbReference type="STRING" id="1907941.BKE30_01045"/>
<feature type="domain" description="Pseudouridine synthase I TruA alpha/beta" evidence="8">
    <location>
        <begin position="9"/>
        <end position="104"/>
    </location>
</feature>
<dbReference type="Gene3D" id="3.30.70.660">
    <property type="entry name" value="Pseudouridine synthase I, catalytic domain, C-terminal subdomain"/>
    <property type="match status" value="1"/>
</dbReference>
<feature type="active site" description="Nucleophile" evidence="4 5">
    <location>
        <position position="53"/>
    </location>
</feature>
<dbReference type="InterPro" id="IPR001406">
    <property type="entry name" value="PsdUridine_synth_TruA"/>
</dbReference>
<gene>
    <name evidence="4" type="primary">truA</name>
    <name evidence="9" type="ORF">BKE30_01045</name>
</gene>
<keyword evidence="2 4" id="KW-0819">tRNA processing</keyword>
<comment type="function">
    <text evidence="4">Formation of pseudouridine at positions 38, 39 and 40 in the anticodon stem and loop of transfer RNAs.</text>
</comment>
<dbReference type="HAMAP" id="MF_00171">
    <property type="entry name" value="TruA"/>
    <property type="match status" value="1"/>
</dbReference>
<dbReference type="PANTHER" id="PTHR11142:SF0">
    <property type="entry name" value="TRNA PSEUDOURIDINE SYNTHASE-LIKE 1"/>
    <property type="match status" value="1"/>
</dbReference>
<evidence type="ECO:0000256" key="5">
    <source>
        <dbReference type="PIRSR" id="PIRSR001430-1"/>
    </source>
</evidence>
<dbReference type="InterPro" id="IPR020097">
    <property type="entry name" value="PsdUridine_synth_TruA_a/b_dom"/>
</dbReference>